<dbReference type="InterPro" id="IPR005467">
    <property type="entry name" value="His_kinase_dom"/>
</dbReference>
<dbReference type="EMBL" id="CP128400">
    <property type="protein sequence ID" value="WJW69453.1"/>
    <property type="molecule type" value="Genomic_DNA"/>
</dbReference>
<sequence length="398" mass="45787">MSYFEQEKNTNYTAKAISENLDETRLLLQEALREKERLEEALKLQAYQNKTLIQNMPFELVALLDNNLIYTMVEGRFVTQNEPLAELHVVGKHIRETLPSEIYSKIETYLSDIFIRIESIIEFHYENKSYIMKLIPLLDQSGYQLGTIEFIFKGTDHKIFEVSNSLQETEKELTELRNRFISLVSHEFRTPLTTILSSAELMEFYGEKWAWEKVLKHIGFIKSSVTSMTTLLNDILIIGKAESDKLSFDPYEFDIAAFGLKLVEEVQFADETSHKINFSQEGSDFNVFADWKLIRNILWNLLTNATKYSAQDTIVEFELKREPDKIVFTIKDQGIGIPQNDRSRLFEPFHRGNNVGNIPGTGLGLAIVKRCIDRHLGEINISSIEGVGTTIQVVIPLT</sequence>
<dbReference type="Proteomes" id="UP000521676">
    <property type="component" value="Unassembled WGS sequence"/>
</dbReference>
<dbReference type="RefSeq" id="WP_341471337.1">
    <property type="nucleotide sequence ID" value="NZ_CP128400.1"/>
</dbReference>
<evidence type="ECO:0000256" key="6">
    <source>
        <dbReference type="ARBA" id="ARBA00023012"/>
    </source>
</evidence>
<dbReference type="InterPro" id="IPR036890">
    <property type="entry name" value="HATPase_C_sf"/>
</dbReference>
<dbReference type="EC" id="2.7.13.3" evidence="2"/>
<keyword evidence="5 9" id="KW-0418">Kinase</keyword>
<dbReference type="Pfam" id="PF00512">
    <property type="entry name" value="HisKA"/>
    <property type="match status" value="1"/>
</dbReference>
<proteinExistence type="predicted"/>
<dbReference type="PROSITE" id="PS50109">
    <property type="entry name" value="HIS_KIN"/>
    <property type="match status" value="1"/>
</dbReference>
<keyword evidence="12" id="KW-1185">Reference proteome</keyword>
<dbReference type="Proteomes" id="UP001431572">
    <property type="component" value="Chromosome 2"/>
</dbReference>
<organism evidence="9 11">
    <name type="scientific">Candidatus Chlorohelix allophototropha</name>
    <dbReference type="NCBI Taxonomy" id="3003348"/>
    <lineage>
        <taxon>Bacteria</taxon>
        <taxon>Bacillati</taxon>
        <taxon>Chloroflexota</taxon>
        <taxon>Chloroflexia</taxon>
        <taxon>Candidatus Chloroheliales</taxon>
        <taxon>Candidatus Chloroheliaceae</taxon>
        <taxon>Candidatus Chlorohelix</taxon>
    </lineage>
</organism>
<dbReference type="Gene3D" id="3.30.565.10">
    <property type="entry name" value="Histidine kinase-like ATPase, C-terminal domain"/>
    <property type="match status" value="1"/>
</dbReference>
<dbReference type="PRINTS" id="PR00344">
    <property type="entry name" value="BCTRLSENSOR"/>
</dbReference>
<feature type="domain" description="Histidine kinase" evidence="8">
    <location>
        <begin position="183"/>
        <end position="398"/>
    </location>
</feature>
<evidence type="ECO:0000259" key="8">
    <source>
        <dbReference type="PROSITE" id="PS50109"/>
    </source>
</evidence>
<dbReference type="CDD" id="cd00082">
    <property type="entry name" value="HisKA"/>
    <property type="match status" value="1"/>
</dbReference>
<dbReference type="Gene3D" id="1.10.287.130">
    <property type="match status" value="1"/>
</dbReference>
<feature type="coiled-coil region" evidence="7">
    <location>
        <begin position="14"/>
        <end position="48"/>
    </location>
</feature>
<dbReference type="PANTHER" id="PTHR43547">
    <property type="entry name" value="TWO-COMPONENT HISTIDINE KINASE"/>
    <property type="match status" value="1"/>
</dbReference>
<evidence type="ECO:0000256" key="7">
    <source>
        <dbReference type="SAM" id="Coils"/>
    </source>
</evidence>
<evidence type="ECO:0000256" key="4">
    <source>
        <dbReference type="ARBA" id="ARBA00022679"/>
    </source>
</evidence>
<gene>
    <name evidence="9" type="ORF">HXX08_16915</name>
    <name evidence="10" type="ORF">OZ401_003066</name>
</gene>
<dbReference type="AlphaFoldDB" id="A0A8T7M6E1"/>
<dbReference type="CDD" id="cd00075">
    <property type="entry name" value="HATPase"/>
    <property type="match status" value="1"/>
</dbReference>
<dbReference type="InterPro" id="IPR036097">
    <property type="entry name" value="HisK_dim/P_sf"/>
</dbReference>
<reference evidence="9 11" key="1">
    <citation type="submission" date="2020-06" db="EMBL/GenBank/DDBJ databases">
        <title>Anoxygenic phototrophic Chloroflexota member uses a Type I reaction center.</title>
        <authorList>
            <person name="Tsuji J.M."/>
            <person name="Shaw N.A."/>
            <person name="Nagashima S."/>
            <person name="Venkiteswaran J."/>
            <person name="Schiff S.L."/>
            <person name="Hanada S."/>
            <person name="Tank M."/>
            <person name="Neufeld J.D."/>
        </authorList>
    </citation>
    <scope>NUCLEOTIDE SEQUENCE [LARGE SCALE GENOMIC DNA]</scope>
    <source>
        <strain evidence="9">L227-S17</strain>
    </source>
</reference>
<dbReference type="EMBL" id="JACATZ010000003">
    <property type="protein sequence ID" value="NWJ47542.1"/>
    <property type="molecule type" value="Genomic_DNA"/>
</dbReference>
<evidence type="ECO:0000313" key="9">
    <source>
        <dbReference type="EMBL" id="NWJ47542.1"/>
    </source>
</evidence>
<evidence type="ECO:0000256" key="5">
    <source>
        <dbReference type="ARBA" id="ARBA00022777"/>
    </source>
</evidence>
<dbReference type="InterPro" id="IPR003594">
    <property type="entry name" value="HATPase_dom"/>
</dbReference>
<keyword evidence="6" id="KW-0902">Two-component regulatory system</keyword>
<keyword evidence="4" id="KW-0808">Transferase</keyword>
<reference evidence="10" key="2">
    <citation type="journal article" date="2024" name="Nature">
        <title>Anoxygenic phototroph of the Chloroflexota uses a type I reaction centre.</title>
        <authorList>
            <person name="Tsuji J.M."/>
            <person name="Shaw N.A."/>
            <person name="Nagashima S."/>
            <person name="Venkiteswaran J.J."/>
            <person name="Schiff S.L."/>
            <person name="Watanabe T."/>
            <person name="Fukui M."/>
            <person name="Hanada S."/>
            <person name="Tank M."/>
            <person name="Neufeld J.D."/>
        </authorList>
    </citation>
    <scope>NUCLEOTIDE SEQUENCE</scope>
    <source>
        <strain evidence="10">L227-S17</strain>
    </source>
</reference>
<name>A0A8T7M6E1_9CHLR</name>
<dbReference type="PANTHER" id="PTHR43547:SF2">
    <property type="entry name" value="HYBRID SIGNAL TRANSDUCTION HISTIDINE KINASE C"/>
    <property type="match status" value="1"/>
</dbReference>
<evidence type="ECO:0000313" key="12">
    <source>
        <dbReference type="Proteomes" id="UP001431572"/>
    </source>
</evidence>
<dbReference type="InterPro" id="IPR004358">
    <property type="entry name" value="Sig_transdc_His_kin-like_C"/>
</dbReference>
<evidence type="ECO:0000313" key="10">
    <source>
        <dbReference type="EMBL" id="WJW69453.1"/>
    </source>
</evidence>
<keyword evidence="7" id="KW-0175">Coiled coil</keyword>
<dbReference type="InterPro" id="IPR003661">
    <property type="entry name" value="HisK_dim/P_dom"/>
</dbReference>
<dbReference type="Pfam" id="PF02518">
    <property type="entry name" value="HATPase_c"/>
    <property type="match status" value="1"/>
</dbReference>
<dbReference type="SMART" id="SM00388">
    <property type="entry name" value="HisKA"/>
    <property type="match status" value="1"/>
</dbReference>
<dbReference type="FunFam" id="3.30.565.10:FF:000006">
    <property type="entry name" value="Sensor histidine kinase WalK"/>
    <property type="match status" value="1"/>
</dbReference>
<comment type="catalytic activity">
    <reaction evidence="1">
        <text>ATP + protein L-histidine = ADP + protein N-phospho-L-histidine.</text>
        <dbReference type="EC" id="2.7.13.3"/>
    </reaction>
</comment>
<evidence type="ECO:0000313" key="11">
    <source>
        <dbReference type="Proteomes" id="UP000521676"/>
    </source>
</evidence>
<evidence type="ECO:0000256" key="1">
    <source>
        <dbReference type="ARBA" id="ARBA00000085"/>
    </source>
</evidence>
<dbReference type="SMART" id="SM00387">
    <property type="entry name" value="HATPase_c"/>
    <property type="match status" value="1"/>
</dbReference>
<evidence type="ECO:0000256" key="3">
    <source>
        <dbReference type="ARBA" id="ARBA00022553"/>
    </source>
</evidence>
<dbReference type="SUPFAM" id="SSF55874">
    <property type="entry name" value="ATPase domain of HSP90 chaperone/DNA topoisomerase II/histidine kinase"/>
    <property type="match status" value="1"/>
</dbReference>
<dbReference type="Gene3D" id="3.30.450.20">
    <property type="entry name" value="PAS domain"/>
    <property type="match status" value="1"/>
</dbReference>
<keyword evidence="3" id="KW-0597">Phosphoprotein</keyword>
<accession>A0A8T7M6E1</accession>
<evidence type="ECO:0000256" key="2">
    <source>
        <dbReference type="ARBA" id="ARBA00012438"/>
    </source>
</evidence>
<protein>
    <recommendedName>
        <fullName evidence="2">histidine kinase</fullName>
        <ecNumber evidence="2">2.7.13.3</ecNumber>
    </recommendedName>
</protein>
<dbReference type="GO" id="GO:0000155">
    <property type="term" value="F:phosphorelay sensor kinase activity"/>
    <property type="evidence" value="ECO:0007669"/>
    <property type="project" value="InterPro"/>
</dbReference>
<dbReference type="SUPFAM" id="SSF47384">
    <property type="entry name" value="Homodimeric domain of signal transducing histidine kinase"/>
    <property type="match status" value="1"/>
</dbReference>